<comment type="caution">
    <text evidence="2">The sequence shown here is derived from an EMBL/GenBank/DDBJ whole genome shotgun (WGS) entry which is preliminary data.</text>
</comment>
<evidence type="ECO:0000313" key="2">
    <source>
        <dbReference type="EMBL" id="KAF2721052.1"/>
    </source>
</evidence>
<feature type="compositionally biased region" description="Basic and acidic residues" evidence="1">
    <location>
        <begin position="297"/>
        <end position="311"/>
    </location>
</feature>
<proteinExistence type="predicted"/>
<feature type="compositionally biased region" description="Low complexity" evidence="1">
    <location>
        <begin position="118"/>
        <end position="128"/>
    </location>
</feature>
<feature type="region of interest" description="Disordered" evidence="1">
    <location>
        <begin position="293"/>
        <end position="316"/>
    </location>
</feature>
<feature type="compositionally biased region" description="Basic residues" evidence="1">
    <location>
        <begin position="1"/>
        <end position="17"/>
    </location>
</feature>
<feature type="compositionally biased region" description="Basic and acidic residues" evidence="1">
    <location>
        <begin position="159"/>
        <end position="184"/>
    </location>
</feature>
<evidence type="ECO:0000256" key="1">
    <source>
        <dbReference type="SAM" id="MobiDB-lite"/>
    </source>
</evidence>
<feature type="region of interest" description="Disordered" evidence="1">
    <location>
        <begin position="46"/>
        <end position="241"/>
    </location>
</feature>
<name>A0A9P4Q5P9_9PEZI</name>
<dbReference type="Proteomes" id="UP000799441">
    <property type="component" value="Unassembled WGS sequence"/>
</dbReference>
<dbReference type="EMBL" id="MU003794">
    <property type="protein sequence ID" value="KAF2721052.1"/>
    <property type="molecule type" value="Genomic_DNA"/>
</dbReference>
<gene>
    <name evidence="2" type="ORF">K431DRAFT_303901</name>
</gene>
<keyword evidence="3" id="KW-1185">Reference proteome</keyword>
<feature type="region of interest" description="Disordered" evidence="1">
    <location>
        <begin position="1"/>
        <end position="34"/>
    </location>
</feature>
<sequence>MKLRTSLKRILSRKGKPSQKDQPQAESRPDTLVVVRNLEDGSRLVQIHLKDERRPRSHVQMSSDRRKRRMATLEEEEEEEQEKEEGDPVTPVPRWSQRDTLAHRFSKVTLTTPPSSPPDSHLPISSSPVREAAPRIIISPGTPPSPRTCTPKGISEAGPENKIKARPDSQLKHRPESEFEREYEPESEPEPEPGPEPKSIPNEQHSPESESRLPSHSSLRVHMYRPKLRPQPDSSWERKRKDTMAHLAQANLLLDQMQQEDSYTNLIRIFTSELFGEEYKEVEATYRELPEFGMIGDGEHGREAKEKRERNSWSSTVSSLYRTGLEAGEEAKEGRDDVESTVRSTLATYQWGSQPAVYEGT</sequence>
<evidence type="ECO:0000313" key="3">
    <source>
        <dbReference type="Proteomes" id="UP000799441"/>
    </source>
</evidence>
<accession>A0A9P4Q5P9</accession>
<organism evidence="2 3">
    <name type="scientific">Polychaeton citri CBS 116435</name>
    <dbReference type="NCBI Taxonomy" id="1314669"/>
    <lineage>
        <taxon>Eukaryota</taxon>
        <taxon>Fungi</taxon>
        <taxon>Dikarya</taxon>
        <taxon>Ascomycota</taxon>
        <taxon>Pezizomycotina</taxon>
        <taxon>Dothideomycetes</taxon>
        <taxon>Dothideomycetidae</taxon>
        <taxon>Capnodiales</taxon>
        <taxon>Capnodiaceae</taxon>
        <taxon>Polychaeton</taxon>
    </lineage>
</organism>
<dbReference type="AlphaFoldDB" id="A0A9P4Q5P9"/>
<reference evidence="2" key="1">
    <citation type="journal article" date="2020" name="Stud. Mycol.">
        <title>101 Dothideomycetes genomes: a test case for predicting lifestyles and emergence of pathogens.</title>
        <authorList>
            <person name="Haridas S."/>
            <person name="Albert R."/>
            <person name="Binder M."/>
            <person name="Bloem J."/>
            <person name="Labutti K."/>
            <person name="Salamov A."/>
            <person name="Andreopoulos B."/>
            <person name="Baker S."/>
            <person name="Barry K."/>
            <person name="Bills G."/>
            <person name="Bluhm B."/>
            <person name="Cannon C."/>
            <person name="Castanera R."/>
            <person name="Culley D."/>
            <person name="Daum C."/>
            <person name="Ezra D."/>
            <person name="Gonzalez J."/>
            <person name="Henrissat B."/>
            <person name="Kuo A."/>
            <person name="Liang C."/>
            <person name="Lipzen A."/>
            <person name="Lutzoni F."/>
            <person name="Magnuson J."/>
            <person name="Mondo S."/>
            <person name="Nolan M."/>
            <person name="Ohm R."/>
            <person name="Pangilinan J."/>
            <person name="Park H.-J."/>
            <person name="Ramirez L."/>
            <person name="Alfaro M."/>
            <person name="Sun H."/>
            <person name="Tritt A."/>
            <person name="Yoshinaga Y."/>
            <person name="Zwiers L.-H."/>
            <person name="Turgeon B."/>
            <person name="Goodwin S."/>
            <person name="Spatafora J."/>
            <person name="Crous P."/>
            <person name="Grigoriev I."/>
        </authorList>
    </citation>
    <scope>NUCLEOTIDE SEQUENCE</scope>
    <source>
        <strain evidence="2">CBS 116435</strain>
    </source>
</reference>
<feature type="compositionally biased region" description="Acidic residues" evidence="1">
    <location>
        <begin position="73"/>
        <end position="87"/>
    </location>
</feature>
<protein>
    <submittedName>
        <fullName evidence="2">Uncharacterized protein</fullName>
    </submittedName>
</protein>